<name>A0ABD5UUU3_9EURY</name>
<comment type="caution">
    <text evidence="3">The sequence shown here is derived from an EMBL/GenBank/DDBJ whole genome shotgun (WGS) entry which is preliminary data.</text>
</comment>
<keyword evidence="1" id="KW-0479">Metal-binding</keyword>
<dbReference type="RefSeq" id="WP_379743959.1">
    <property type="nucleotide sequence ID" value="NZ_JBHSVN010000001.1"/>
</dbReference>
<proteinExistence type="predicted"/>
<dbReference type="InterPro" id="IPR037523">
    <property type="entry name" value="VOC_core"/>
</dbReference>
<dbReference type="PANTHER" id="PTHR43048:SF3">
    <property type="entry name" value="METHYLMALONYL-COA EPIMERASE, MITOCHONDRIAL"/>
    <property type="match status" value="1"/>
</dbReference>
<dbReference type="InterPro" id="IPR051785">
    <property type="entry name" value="MMCE/EMCE_epimerase"/>
</dbReference>
<dbReference type="PANTHER" id="PTHR43048">
    <property type="entry name" value="METHYLMALONYL-COA EPIMERASE"/>
    <property type="match status" value="1"/>
</dbReference>
<evidence type="ECO:0000313" key="4">
    <source>
        <dbReference type="Proteomes" id="UP001596296"/>
    </source>
</evidence>
<dbReference type="Proteomes" id="UP001596296">
    <property type="component" value="Unassembled WGS sequence"/>
</dbReference>
<dbReference type="SUPFAM" id="SSF54593">
    <property type="entry name" value="Glyoxalase/Bleomycin resistance protein/Dihydroxybiphenyl dioxygenase"/>
    <property type="match status" value="1"/>
</dbReference>
<protein>
    <submittedName>
        <fullName evidence="3">VOC family protein</fullName>
    </submittedName>
</protein>
<evidence type="ECO:0000256" key="1">
    <source>
        <dbReference type="ARBA" id="ARBA00022723"/>
    </source>
</evidence>
<dbReference type="EMBL" id="JBHSXL010000009">
    <property type="protein sequence ID" value="MFC6892913.1"/>
    <property type="molecule type" value="Genomic_DNA"/>
</dbReference>
<organism evidence="3 4">
    <name type="scientific">Halopenitus salinus</name>
    <dbReference type="NCBI Taxonomy" id="1198295"/>
    <lineage>
        <taxon>Archaea</taxon>
        <taxon>Methanobacteriati</taxon>
        <taxon>Methanobacteriota</taxon>
        <taxon>Stenosarchaea group</taxon>
        <taxon>Halobacteria</taxon>
        <taxon>Halobacteriales</taxon>
        <taxon>Haloferacaceae</taxon>
        <taxon>Halopenitus</taxon>
    </lineage>
</organism>
<accession>A0ABD5UUU3</accession>
<reference evidence="3 4" key="1">
    <citation type="journal article" date="2019" name="Int. J. Syst. Evol. Microbiol.">
        <title>The Global Catalogue of Microorganisms (GCM) 10K type strain sequencing project: providing services to taxonomists for standard genome sequencing and annotation.</title>
        <authorList>
            <consortium name="The Broad Institute Genomics Platform"/>
            <consortium name="The Broad Institute Genome Sequencing Center for Infectious Disease"/>
            <person name="Wu L."/>
            <person name="Ma J."/>
        </authorList>
    </citation>
    <scope>NUCLEOTIDE SEQUENCE [LARGE SCALE GENOMIC DNA]</scope>
    <source>
        <strain evidence="3 4">SKJ47</strain>
    </source>
</reference>
<dbReference type="GO" id="GO:0046872">
    <property type="term" value="F:metal ion binding"/>
    <property type="evidence" value="ECO:0007669"/>
    <property type="project" value="UniProtKB-KW"/>
</dbReference>
<dbReference type="InterPro" id="IPR029068">
    <property type="entry name" value="Glyas_Bleomycin-R_OHBP_Dase"/>
</dbReference>
<dbReference type="AlphaFoldDB" id="A0ABD5UUU3"/>
<dbReference type="Gene3D" id="3.10.180.10">
    <property type="entry name" value="2,3-Dihydroxybiphenyl 1,2-Dioxygenase, domain 1"/>
    <property type="match status" value="1"/>
</dbReference>
<sequence length="144" mass="16435">MFDDEDLFKRVHHVAYTVDDLDRYRPFFEDALGMSFVAHREMPDAGYDAAVFEVGETYIEVQLPRGHPEIEEFHETHGNGLNHVAYEVDDMDEAVAALAERGIEPAWDEPIIAPTFPDCKLLDMDEETSEGIYLQLVEEIADES</sequence>
<evidence type="ECO:0000313" key="3">
    <source>
        <dbReference type="EMBL" id="MFC6892913.1"/>
    </source>
</evidence>
<dbReference type="PROSITE" id="PS51819">
    <property type="entry name" value="VOC"/>
    <property type="match status" value="1"/>
</dbReference>
<dbReference type="Pfam" id="PF13669">
    <property type="entry name" value="Glyoxalase_4"/>
    <property type="match status" value="1"/>
</dbReference>
<evidence type="ECO:0000259" key="2">
    <source>
        <dbReference type="PROSITE" id="PS51819"/>
    </source>
</evidence>
<keyword evidence="4" id="KW-1185">Reference proteome</keyword>
<feature type="domain" description="VOC" evidence="2">
    <location>
        <begin position="10"/>
        <end position="139"/>
    </location>
</feature>
<gene>
    <name evidence="3" type="ORF">ACFQE9_09895</name>
</gene>